<proteinExistence type="predicted"/>
<organism evidence="1 2">
    <name type="scientific">Linum tenue</name>
    <dbReference type="NCBI Taxonomy" id="586396"/>
    <lineage>
        <taxon>Eukaryota</taxon>
        <taxon>Viridiplantae</taxon>
        <taxon>Streptophyta</taxon>
        <taxon>Embryophyta</taxon>
        <taxon>Tracheophyta</taxon>
        <taxon>Spermatophyta</taxon>
        <taxon>Magnoliopsida</taxon>
        <taxon>eudicotyledons</taxon>
        <taxon>Gunneridae</taxon>
        <taxon>Pentapetalae</taxon>
        <taxon>rosids</taxon>
        <taxon>fabids</taxon>
        <taxon>Malpighiales</taxon>
        <taxon>Linaceae</taxon>
        <taxon>Linum</taxon>
    </lineage>
</organism>
<reference evidence="1" key="1">
    <citation type="submission" date="2022-08" db="EMBL/GenBank/DDBJ databases">
        <authorList>
            <person name="Gutierrez-Valencia J."/>
        </authorList>
    </citation>
    <scope>NUCLEOTIDE SEQUENCE</scope>
</reference>
<accession>A0AAV0HQS4</accession>
<dbReference type="AlphaFoldDB" id="A0AAV0HQS4"/>
<evidence type="ECO:0000313" key="2">
    <source>
        <dbReference type="Proteomes" id="UP001154282"/>
    </source>
</evidence>
<gene>
    <name evidence="1" type="ORF">LITE_LOCUS5551</name>
</gene>
<comment type="caution">
    <text evidence="1">The sequence shown here is derived from an EMBL/GenBank/DDBJ whole genome shotgun (WGS) entry which is preliminary data.</text>
</comment>
<sequence length="30" mass="3531">MMSRRRTSPRVTWRCTSGRSFGGLSFRRPT</sequence>
<protein>
    <submittedName>
        <fullName evidence="1">Uncharacterized protein</fullName>
    </submittedName>
</protein>
<keyword evidence="2" id="KW-1185">Reference proteome</keyword>
<name>A0AAV0HQS4_9ROSI</name>
<dbReference type="Proteomes" id="UP001154282">
    <property type="component" value="Unassembled WGS sequence"/>
</dbReference>
<dbReference type="EMBL" id="CAMGYJ010000002">
    <property type="protein sequence ID" value="CAI0387651.1"/>
    <property type="molecule type" value="Genomic_DNA"/>
</dbReference>
<evidence type="ECO:0000313" key="1">
    <source>
        <dbReference type="EMBL" id="CAI0387651.1"/>
    </source>
</evidence>